<dbReference type="InterPro" id="IPR000868">
    <property type="entry name" value="Isochorismatase-like_dom"/>
</dbReference>
<dbReference type="SUPFAM" id="SSF52499">
    <property type="entry name" value="Isochorismatase-like hydrolases"/>
    <property type="match status" value="1"/>
</dbReference>
<gene>
    <name evidence="3" type="ORF">FCI23_43965</name>
</gene>
<sequence>MNQETRAARLAVIDLQNVFADPGSLWFAPDLPGILDPVRRLAAAFGDRTTFTRFIAPDEPVGAWRPYYSQWPFALQPPDSDIYRLVDEFAADAGPTVDATTFSKWTPRLAGLVGGAGRLVLAGVATDCCVLSTAVAAADAGVAVQVVADACAGSSREAHQQALGILRLYAPLIEVVGLEDILGPAAVTRRGVSRQESVRRDGRT</sequence>
<dbReference type="RefSeq" id="WP_136729659.1">
    <property type="nucleotide sequence ID" value="NZ_SUMC01000093.1"/>
</dbReference>
<keyword evidence="1 3" id="KW-0378">Hydrolase</keyword>
<dbReference type="Pfam" id="PF00857">
    <property type="entry name" value="Isochorismatase"/>
    <property type="match status" value="1"/>
</dbReference>
<evidence type="ECO:0000313" key="3">
    <source>
        <dbReference type="EMBL" id="TJZ99940.1"/>
    </source>
</evidence>
<evidence type="ECO:0000256" key="1">
    <source>
        <dbReference type="ARBA" id="ARBA00022801"/>
    </source>
</evidence>
<dbReference type="EMBL" id="SUMC01000093">
    <property type="protein sequence ID" value="TJZ99940.1"/>
    <property type="molecule type" value="Genomic_DNA"/>
</dbReference>
<keyword evidence="4" id="KW-1185">Reference proteome</keyword>
<reference evidence="3 4" key="1">
    <citation type="submission" date="2019-04" db="EMBL/GenBank/DDBJ databases">
        <title>Streptomyces oryziradicis sp. nov., a novel actinomycete isolated from rhizosphere soil of rice (Oryza sativa L.).</title>
        <authorList>
            <person name="Li C."/>
        </authorList>
    </citation>
    <scope>NUCLEOTIDE SEQUENCE [LARGE SCALE GENOMIC DNA]</scope>
    <source>
        <strain evidence="3 4">NEAU-C40</strain>
    </source>
</reference>
<dbReference type="OrthoDB" id="4426059at2"/>
<evidence type="ECO:0000259" key="2">
    <source>
        <dbReference type="Pfam" id="PF00857"/>
    </source>
</evidence>
<dbReference type="InterPro" id="IPR036380">
    <property type="entry name" value="Isochorismatase-like_sf"/>
</dbReference>
<name>A0A4U0RYN9_9ACTN</name>
<dbReference type="Proteomes" id="UP000305778">
    <property type="component" value="Unassembled WGS sequence"/>
</dbReference>
<feature type="domain" description="Isochorismatase-like" evidence="2">
    <location>
        <begin position="11"/>
        <end position="171"/>
    </location>
</feature>
<dbReference type="GO" id="GO:0016787">
    <property type="term" value="F:hydrolase activity"/>
    <property type="evidence" value="ECO:0007669"/>
    <property type="project" value="UniProtKB-KW"/>
</dbReference>
<evidence type="ECO:0000313" key="4">
    <source>
        <dbReference type="Proteomes" id="UP000305778"/>
    </source>
</evidence>
<protein>
    <submittedName>
        <fullName evidence="3">Cysteine hydrolase</fullName>
    </submittedName>
</protein>
<accession>A0A4U0RYN9</accession>
<dbReference type="PANTHER" id="PTHR43540">
    <property type="entry name" value="PEROXYUREIDOACRYLATE/UREIDOACRYLATE AMIDOHYDROLASE-RELATED"/>
    <property type="match status" value="1"/>
</dbReference>
<dbReference type="PANTHER" id="PTHR43540:SF6">
    <property type="entry name" value="ISOCHORISMATASE-LIKE DOMAIN-CONTAINING PROTEIN"/>
    <property type="match status" value="1"/>
</dbReference>
<dbReference type="AlphaFoldDB" id="A0A4U0RYN9"/>
<dbReference type="InterPro" id="IPR050272">
    <property type="entry name" value="Isochorismatase-like_hydrls"/>
</dbReference>
<comment type="caution">
    <text evidence="3">The sequence shown here is derived from an EMBL/GenBank/DDBJ whole genome shotgun (WGS) entry which is preliminary data.</text>
</comment>
<organism evidence="3 4">
    <name type="scientific">Actinacidiphila oryziradicis</name>
    <dbReference type="NCBI Taxonomy" id="2571141"/>
    <lineage>
        <taxon>Bacteria</taxon>
        <taxon>Bacillati</taxon>
        <taxon>Actinomycetota</taxon>
        <taxon>Actinomycetes</taxon>
        <taxon>Kitasatosporales</taxon>
        <taxon>Streptomycetaceae</taxon>
        <taxon>Actinacidiphila</taxon>
    </lineage>
</organism>
<dbReference type="Gene3D" id="3.40.50.850">
    <property type="entry name" value="Isochorismatase-like"/>
    <property type="match status" value="1"/>
</dbReference>
<proteinExistence type="predicted"/>